<dbReference type="SUPFAM" id="SSF51735">
    <property type="entry name" value="NAD(P)-binding Rossmann-fold domains"/>
    <property type="match status" value="1"/>
</dbReference>
<dbReference type="PANTHER" id="PTHR43477:SF1">
    <property type="entry name" value="DIHYDROANTICAPSIN 7-DEHYDROGENASE"/>
    <property type="match status" value="1"/>
</dbReference>
<dbReference type="InterPro" id="IPR036291">
    <property type="entry name" value="NAD(P)-bd_dom_sf"/>
</dbReference>
<evidence type="ECO:0000256" key="1">
    <source>
        <dbReference type="ARBA" id="ARBA00006484"/>
    </source>
</evidence>
<dbReference type="AlphaFoldDB" id="A0A2P8HJ98"/>
<sequence>MNDQLKGKKVIVLGGSAGIGFATANAAAEEGADVIIASSNQERIDLALSALPAGAKGFVVDLSNEAEIESFFHREGRFDHLVYTAGEQLLLGELAATAVNDIKKAFTLRYYGALCAVKYGSPNINRNGTITLTTGIASRRPNKGWTTAAGICGAMEGLTRALAVELAPIRVNAVSPGLVRTSLWANMTATDREALYETVGNAIPVGRVGEPEDISAAYLYLMKQEYGTGQVIIADGGNILV</sequence>
<protein>
    <submittedName>
        <fullName evidence="3">NAD(P)-dependent dehydrogenase (Short-subunit alcohol dehydrogenase family)</fullName>
    </submittedName>
</protein>
<keyword evidence="4" id="KW-1185">Reference proteome</keyword>
<accession>A0A2P8HJ98</accession>
<dbReference type="Gene3D" id="3.40.50.720">
    <property type="entry name" value="NAD(P)-binding Rossmann-like Domain"/>
    <property type="match status" value="1"/>
</dbReference>
<dbReference type="PANTHER" id="PTHR43477">
    <property type="entry name" value="DIHYDROANTICAPSIN 7-DEHYDROGENASE"/>
    <property type="match status" value="1"/>
</dbReference>
<dbReference type="Proteomes" id="UP000240971">
    <property type="component" value="Unassembled WGS sequence"/>
</dbReference>
<reference evidence="3 4" key="1">
    <citation type="submission" date="2018-03" db="EMBL/GenBank/DDBJ databases">
        <title>Genomic Encyclopedia of Archaeal and Bacterial Type Strains, Phase II (KMG-II): from individual species to whole genera.</title>
        <authorList>
            <person name="Goeker M."/>
        </authorList>
    </citation>
    <scope>NUCLEOTIDE SEQUENCE [LARGE SCALE GENOMIC DNA]</scope>
    <source>
        <strain evidence="3 4">DSM 24859</strain>
    </source>
</reference>
<organism evidence="3 4">
    <name type="scientific">Chitinophaga niastensis</name>
    <dbReference type="NCBI Taxonomy" id="536980"/>
    <lineage>
        <taxon>Bacteria</taxon>
        <taxon>Pseudomonadati</taxon>
        <taxon>Bacteroidota</taxon>
        <taxon>Chitinophagia</taxon>
        <taxon>Chitinophagales</taxon>
        <taxon>Chitinophagaceae</taxon>
        <taxon>Chitinophaga</taxon>
    </lineage>
</organism>
<dbReference type="EMBL" id="PYAW01000003">
    <property type="protein sequence ID" value="PSL46289.1"/>
    <property type="molecule type" value="Genomic_DNA"/>
</dbReference>
<dbReference type="GO" id="GO:0016491">
    <property type="term" value="F:oxidoreductase activity"/>
    <property type="evidence" value="ECO:0007669"/>
    <property type="project" value="UniProtKB-KW"/>
</dbReference>
<dbReference type="PRINTS" id="PR00081">
    <property type="entry name" value="GDHRDH"/>
</dbReference>
<comment type="caution">
    <text evidence="3">The sequence shown here is derived from an EMBL/GenBank/DDBJ whole genome shotgun (WGS) entry which is preliminary data.</text>
</comment>
<evidence type="ECO:0000313" key="4">
    <source>
        <dbReference type="Proteomes" id="UP000240971"/>
    </source>
</evidence>
<keyword evidence="2" id="KW-0560">Oxidoreductase</keyword>
<evidence type="ECO:0000256" key="2">
    <source>
        <dbReference type="ARBA" id="ARBA00023002"/>
    </source>
</evidence>
<evidence type="ECO:0000313" key="3">
    <source>
        <dbReference type="EMBL" id="PSL46289.1"/>
    </source>
</evidence>
<name>A0A2P8HJ98_CHINA</name>
<dbReference type="RefSeq" id="WP_106529081.1">
    <property type="nucleotide sequence ID" value="NZ_PYAW01000003.1"/>
</dbReference>
<comment type="similarity">
    <text evidence="1">Belongs to the short-chain dehydrogenases/reductases (SDR) family.</text>
</comment>
<gene>
    <name evidence="3" type="ORF">CLV51_103267</name>
</gene>
<dbReference type="CDD" id="cd11731">
    <property type="entry name" value="Lin1944_like_SDR_c"/>
    <property type="match status" value="1"/>
</dbReference>
<dbReference type="Pfam" id="PF13561">
    <property type="entry name" value="adh_short_C2"/>
    <property type="match status" value="1"/>
</dbReference>
<dbReference type="InterPro" id="IPR002347">
    <property type="entry name" value="SDR_fam"/>
</dbReference>
<dbReference type="OrthoDB" id="9806974at2"/>
<proteinExistence type="inferred from homology"/>
<dbReference type="InterPro" id="IPR051122">
    <property type="entry name" value="SDR_DHRS6-like"/>
</dbReference>